<dbReference type="InterPro" id="IPR013815">
    <property type="entry name" value="ATP_grasp_subdomain_1"/>
</dbReference>
<keyword evidence="3" id="KW-0067">ATP-binding</keyword>
<dbReference type="AlphaFoldDB" id="A0A498C4S5"/>
<evidence type="ECO:0000313" key="5">
    <source>
        <dbReference type="EMBL" id="RLK50592.1"/>
    </source>
</evidence>
<dbReference type="PANTHER" id="PTHR23132:SF23">
    <property type="entry name" value="D-ALANINE--D-ALANINE LIGASE B"/>
    <property type="match status" value="1"/>
</dbReference>
<sequence length="337" mass="36916">MRPLHLCLLSGDPRLPYEYGVDGRFGEGDVEAVRQARIALEALGGYRVEVLDDHDRLFERLRSNPPDLVLNFCDTGYRNQLRHESNVPALLELFDIPYTGANPACMSICGDKALVRLLAANHGIPVPNETFVDLSADPLPLPELYPALIKPNAGCGSVGVTPDSVVTDARQAQACLEELALDPDRPQALIQDFLTGPEYTLGLVGNPATGFTVLPLLEIDYSALPPELPPILSYGSKADPDSAYWQALRFKPAELAPEVQAAVVEHSVFLFERLGFRDYARFDYRCGADGVPRLLDANFNPTWSADGKMAIMAGWAGYDYADLLALLLNAARQRYGL</sequence>
<dbReference type="GO" id="GO:0008716">
    <property type="term" value="F:D-alanine-D-alanine ligase activity"/>
    <property type="evidence" value="ECO:0007669"/>
    <property type="project" value="InterPro"/>
</dbReference>
<evidence type="ECO:0000256" key="2">
    <source>
        <dbReference type="ARBA" id="ARBA00022598"/>
    </source>
</evidence>
<reference evidence="5 6" key="1">
    <citation type="submission" date="2018-10" db="EMBL/GenBank/DDBJ databases">
        <title>Genomic Encyclopedia of Type Strains, Phase IV (KMG-IV): sequencing the most valuable type-strain genomes for metagenomic binning, comparative biology and taxonomic classification.</title>
        <authorList>
            <person name="Goeker M."/>
        </authorList>
    </citation>
    <scope>NUCLEOTIDE SEQUENCE [LARGE SCALE GENOMIC DNA]</scope>
    <source>
        <strain evidence="5 6">DSM 12769</strain>
    </source>
</reference>
<dbReference type="OrthoDB" id="9800957at2"/>
<accession>A0A498C4S5</accession>
<dbReference type="InterPro" id="IPR011761">
    <property type="entry name" value="ATP-grasp"/>
</dbReference>
<dbReference type="PANTHER" id="PTHR23132">
    <property type="entry name" value="D-ALANINE--D-ALANINE LIGASE"/>
    <property type="match status" value="1"/>
</dbReference>
<name>A0A498C4S5_9GAMM</name>
<comment type="similarity">
    <text evidence="1">Belongs to the D-alanine--D-alanine ligase family.</text>
</comment>
<dbReference type="SUPFAM" id="SSF56059">
    <property type="entry name" value="Glutathione synthetase ATP-binding domain-like"/>
    <property type="match status" value="1"/>
</dbReference>
<dbReference type="Gene3D" id="3.30.1490.20">
    <property type="entry name" value="ATP-grasp fold, A domain"/>
    <property type="match status" value="1"/>
</dbReference>
<keyword evidence="3" id="KW-0547">Nucleotide-binding</keyword>
<protein>
    <submittedName>
        <fullName evidence="5">D-alanine-D-alanine ligase</fullName>
    </submittedName>
</protein>
<evidence type="ECO:0000313" key="6">
    <source>
        <dbReference type="Proteomes" id="UP000275461"/>
    </source>
</evidence>
<evidence type="ECO:0000256" key="3">
    <source>
        <dbReference type="PROSITE-ProRule" id="PRU00409"/>
    </source>
</evidence>
<dbReference type="RefSeq" id="WP_121441074.1">
    <property type="nucleotide sequence ID" value="NZ_RCDA01000001.1"/>
</dbReference>
<dbReference type="GO" id="GO:0005524">
    <property type="term" value="F:ATP binding"/>
    <property type="evidence" value="ECO:0007669"/>
    <property type="project" value="UniProtKB-UniRule"/>
</dbReference>
<proteinExistence type="inferred from homology"/>
<evidence type="ECO:0000256" key="1">
    <source>
        <dbReference type="ARBA" id="ARBA00010871"/>
    </source>
</evidence>
<feature type="domain" description="ATP-grasp" evidence="4">
    <location>
        <begin position="116"/>
        <end position="329"/>
    </location>
</feature>
<keyword evidence="6" id="KW-1185">Reference proteome</keyword>
<evidence type="ECO:0000259" key="4">
    <source>
        <dbReference type="PROSITE" id="PS50975"/>
    </source>
</evidence>
<keyword evidence="2 5" id="KW-0436">Ligase</keyword>
<dbReference type="Proteomes" id="UP000275461">
    <property type="component" value="Unassembled WGS sequence"/>
</dbReference>
<dbReference type="EMBL" id="RCDA01000001">
    <property type="protein sequence ID" value="RLK50592.1"/>
    <property type="molecule type" value="Genomic_DNA"/>
</dbReference>
<dbReference type="InterPro" id="IPR011095">
    <property type="entry name" value="Dala_Dala_lig_C"/>
</dbReference>
<organism evidence="5 6">
    <name type="scientific">Alkalispirillum mobile</name>
    <dbReference type="NCBI Taxonomy" id="85925"/>
    <lineage>
        <taxon>Bacteria</taxon>
        <taxon>Pseudomonadati</taxon>
        <taxon>Pseudomonadota</taxon>
        <taxon>Gammaproteobacteria</taxon>
        <taxon>Chromatiales</taxon>
        <taxon>Ectothiorhodospiraceae</taxon>
        <taxon>Alkalispirillum</taxon>
    </lineage>
</organism>
<dbReference type="GO" id="GO:0046872">
    <property type="term" value="F:metal ion binding"/>
    <property type="evidence" value="ECO:0007669"/>
    <property type="project" value="InterPro"/>
</dbReference>
<dbReference type="Pfam" id="PF07478">
    <property type="entry name" value="Dala_Dala_lig_C"/>
    <property type="match status" value="1"/>
</dbReference>
<comment type="caution">
    <text evidence="5">The sequence shown here is derived from an EMBL/GenBank/DDBJ whole genome shotgun (WGS) entry which is preliminary data.</text>
</comment>
<dbReference type="PROSITE" id="PS50975">
    <property type="entry name" value="ATP_GRASP"/>
    <property type="match status" value="1"/>
</dbReference>
<dbReference type="Gene3D" id="3.30.470.20">
    <property type="entry name" value="ATP-grasp fold, B domain"/>
    <property type="match status" value="1"/>
</dbReference>
<gene>
    <name evidence="5" type="ORF">DFR31_0498</name>
</gene>